<dbReference type="PANTHER" id="PTHR30619">
    <property type="entry name" value="DNA INTERNALIZATION/COMPETENCE PROTEIN COMEC/REC2"/>
    <property type="match status" value="1"/>
</dbReference>
<dbReference type="InterPro" id="IPR052159">
    <property type="entry name" value="Competence_DNA_uptake"/>
</dbReference>
<gene>
    <name evidence="1" type="ORF">HELGO_WM42672</name>
</gene>
<keyword evidence="1" id="KW-0378">Hydrolase</keyword>
<dbReference type="Gene3D" id="3.60.15.10">
    <property type="entry name" value="Ribonuclease Z/Hydroxyacylglutathione hydrolase-like"/>
    <property type="match status" value="1"/>
</dbReference>
<dbReference type="AlphaFoldDB" id="A0A6S6SWK1"/>
<sequence>MNYEIDFLPINEEQNGDAILLRWQENARYKVMVIDGGTKQTGEKIVSHIKKYYNTSTVDYLVSTHPTKNNTTGLSIVLQKLNVLEFWTHRPWNYTQKFMKYIDSGKLTKADLKKRLEKSFAYVKPLEKIANEKGIPIYEPFQGAKIGIFEVLSPSKRWYLDELISYSSLKLPLLNKLLPSSIKALPFKNKSSNELVPHSSQKLLPSTNIVVKTVKKIKETISNWIEETLHIETLKENVKTTHNNESSVILYAEINNRGVLLTASAGTKALKKAYKYKKEISENLKFIQIPNHGNKNNVSPSILNKILGKKAQEDINKVAYISVSRNSSTLPHQSVINAFIRRGCDVLETKGSTQWYYTGTPDREDFSESDILKFKTKFQED</sequence>
<dbReference type="InterPro" id="IPR036866">
    <property type="entry name" value="RibonucZ/Hydroxyglut_hydro"/>
</dbReference>
<accession>A0A6S6SWK1</accession>
<proteinExistence type="predicted"/>
<evidence type="ECO:0000313" key="1">
    <source>
        <dbReference type="EMBL" id="CAA6808936.1"/>
    </source>
</evidence>
<protein>
    <submittedName>
        <fullName evidence="1">Metal-dependent hydrolase, beta-lactamase superfamily II</fullName>
    </submittedName>
</protein>
<dbReference type="EMBL" id="CACVAW010000034">
    <property type="protein sequence ID" value="CAA6808936.1"/>
    <property type="molecule type" value="Genomic_DNA"/>
</dbReference>
<organism evidence="1">
    <name type="scientific">uncultured Campylobacterales bacterium</name>
    <dbReference type="NCBI Taxonomy" id="352960"/>
    <lineage>
        <taxon>Bacteria</taxon>
        <taxon>Pseudomonadati</taxon>
        <taxon>Campylobacterota</taxon>
        <taxon>Epsilonproteobacteria</taxon>
        <taxon>Campylobacterales</taxon>
        <taxon>environmental samples</taxon>
    </lineage>
</organism>
<reference evidence="1" key="1">
    <citation type="submission" date="2020-01" db="EMBL/GenBank/DDBJ databases">
        <authorList>
            <person name="Meier V. D."/>
            <person name="Meier V D."/>
        </authorList>
    </citation>
    <scope>NUCLEOTIDE SEQUENCE</scope>
    <source>
        <strain evidence="1">HLG_WM_MAG_12</strain>
    </source>
</reference>
<dbReference type="GO" id="GO:0016787">
    <property type="term" value="F:hydrolase activity"/>
    <property type="evidence" value="ECO:0007669"/>
    <property type="project" value="UniProtKB-KW"/>
</dbReference>
<dbReference type="PANTHER" id="PTHR30619:SF1">
    <property type="entry name" value="RECOMBINATION PROTEIN 2"/>
    <property type="match status" value="1"/>
</dbReference>
<name>A0A6S6SWK1_9BACT</name>
<dbReference type="SUPFAM" id="SSF56281">
    <property type="entry name" value="Metallo-hydrolase/oxidoreductase"/>
    <property type="match status" value="1"/>
</dbReference>